<proteinExistence type="predicted"/>
<dbReference type="EMBL" id="KM236240">
    <property type="protein sequence ID" value="AIX12208.1"/>
    <property type="molecule type" value="Genomic_DNA"/>
</dbReference>
<organism evidence="1 2">
    <name type="scientific">Citrobacter phage Moon</name>
    <dbReference type="NCBI Taxonomy" id="1540095"/>
    <lineage>
        <taxon>Viruses</taxon>
        <taxon>Duplodnaviria</taxon>
        <taxon>Heunggongvirae</taxon>
        <taxon>Uroviricota</taxon>
        <taxon>Caudoviricetes</taxon>
        <taxon>Pantevenvirales</taxon>
        <taxon>Straboviridae</taxon>
        <taxon>Tevenvirinae</taxon>
        <taxon>Moonvirus</taxon>
        <taxon>Moonvirus moon</taxon>
    </lineage>
</organism>
<accession>A0A0A0YTR3</accession>
<dbReference type="RefSeq" id="YP_009146670.1">
    <property type="nucleotide sequence ID" value="NC_027331.1"/>
</dbReference>
<gene>
    <name evidence="1" type="ORF">CPT_Moon237</name>
</gene>
<dbReference type="Proteomes" id="UP000030323">
    <property type="component" value="Segment"/>
</dbReference>
<evidence type="ECO:0000313" key="1">
    <source>
        <dbReference type="EMBL" id="AIX12208.1"/>
    </source>
</evidence>
<dbReference type="GeneID" id="24721836"/>
<dbReference type="KEGG" id="vg:24721836"/>
<keyword evidence="2" id="KW-1185">Reference proteome</keyword>
<sequence>MYNKHYEIEEEAYGLLRKLVGAKLDPALINALAEIRTDINTRYKNEYHVEFIPVGEVVTNFVVNVKVHTVH</sequence>
<evidence type="ECO:0000313" key="2">
    <source>
        <dbReference type="Proteomes" id="UP000030323"/>
    </source>
</evidence>
<name>A0A0A0YTR3_9CAUD</name>
<protein>
    <submittedName>
        <fullName evidence="1">Uncharacterized protein</fullName>
    </submittedName>
</protein>
<reference evidence="1 2" key="1">
    <citation type="journal article" date="2015" name="Genome Announc.">
        <title>Complete Genome Sequence of Citrobacter freundii Myophage Moon.</title>
        <authorList>
            <person name="Edwards G.B."/>
            <person name="Luna A.J."/>
            <person name="Hernandez A.C."/>
            <person name="Kuty Everett G.F."/>
        </authorList>
    </citation>
    <scope>NUCLEOTIDE SEQUENCE [LARGE SCALE GENOMIC DNA]</scope>
</reference>